<feature type="transmembrane region" description="Helical" evidence="1">
    <location>
        <begin position="92"/>
        <end position="117"/>
    </location>
</feature>
<dbReference type="Proteomes" id="UP000295221">
    <property type="component" value="Unassembled WGS sequence"/>
</dbReference>
<dbReference type="OrthoDB" id="1450994at2"/>
<proteinExistence type="predicted"/>
<name>A0A4R2GS91_9BACT</name>
<organism evidence="2 3">
    <name type="scientific">Natronoflexus pectinivorans</name>
    <dbReference type="NCBI Taxonomy" id="682526"/>
    <lineage>
        <taxon>Bacteria</taxon>
        <taxon>Pseudomonadati</taxon>
        <taxon>Bacteroidota</taxon>
        <taxon>Bacteroidia</taxon>
        <taxon>Marinilabiliales</taxon>
        <taxon>Marinilabiliaceae</taxon>
        <taxon>Natronoflexus</taxon>
    </lineage>
</organism>
<evidence type="ECO:0000313" key="3">
    <source>
        <dbReference type="Proteomes" id="UP000295221"/>
    </source>
</evidence>
<feature type="transmembrane region" description="Helical" evidence="1">
    <location>
        <begin position="166"/>
        <end position="186"/>
    </location>
</feature>
<comment type="caution">
    <text evidence="2">The sequence shown here is derived from an EMBL/GenBank/DDBJ whole genome shotgun (WGS) entry which is preliminary data.</text>
</comment>
<sequence length="191" mass="20471">MKNKNIEPHIKEDPDRRPLFFGLGFGILFGFLLHKGGATKYDVIVGQLLLTDFTVLKIMLSAVATGMIGIYFMKSMGWIKLSIKSGSVGKNVIGALIFGVGFAILGYCPGTIAGAIGNGYLDAIVGGMAGIVLGTWIFAVTYSKLKNGILKKGDFGDITLPRLLKVNDWAAVVPAVTLIVLLLFWFESVGL</sequence>
<keyword evidence="3" id="KW-1185">Reference proteome</keyword>
<dbReference type="RefSeq" id="WP_132432079.1">
    <property type="nucleotide sequence ID" value="NZ_SLWK01000001.1"/>
</dbReference>
<evidence type="ECO:0000256" key="1">
    <source>
        <dbReference type="SAM" id="Phobius"/>
    </source>
</evidence>
<keyword evidence="1" id="KW-0472">Membrane</keyword>
<keyword evidence="1" id="KW-1133">Transmembrane helix</keyword>
<protein>
    <submittedName>
        <fullName evidence="2">Uncharacterized protein</fullName>
    </submittedName>
</protein>
<feature type="transmembrane region" description="Helical" evidence="1">
    <location>
        <begin position="20"/>
        <end position="38"/>
    </location>
</feature>
<feature type="transmembrane region" description="Helical" evidence="1">
    <location>
        <begin position="44"/>
        <end position="72"/>
    </location>
</feature>
<feature type="transmembrane region" description="Helical" evidence="1">
    <location>
        <begin position="123"/>
        <end position="145"/>
    </location>
</feature>
<dbReference type="InterPro" id="IPR007272">
    <property type="entry name" value="Sulf_transp_TsuA/YedE"/>
</dbReference>
<dbReference type="Pfam" id="PF04143">
    <property type="entry name" value="Sulf_transp"/>
    <property type="match status" value="1"/>
</dbReference>
<gene>
    <name evidence="2" type="ORF">EV194_101700</name>
</gene>
<reference evidence="2 3" key="1">
    <citation type="submission" date="2019-03" db="EMBL/GenBank/DDBJ databases">
        <title>Genomic Encyclopedia of Type Strains, Phase IV (KMG-IV): sequencing the most valuable type-strain genomes for metagenomic binning, comparative biology and taxonomic classification.</title>
        <authorList>
            <person name="Goeker M."/>
        </authorList>
    </citation>
    <scope>NUCLEOTIDE SEQUENCE [LARGE SCALE GENOMIC DNA]</scope>
    <source>
        <strain evidence="2 3">DSM 24179</strain>
    </source>
</reference>
<keyword evidence="1" id="KW-0812">Transmembrane</keyword>
<accession>A0A4R2GS91</accession>
<dbReference type="AlphaFoldDB" id="A0A4R2GS91"/>
<evidence type="ECO:0000313" key="2">
    <source>
        <dbReference type="EMBL" id="TCO11066.1"/>
    </source>
</evidence>
<dbReference type="EMBL" id="SLWK01000001">
    <property type="protein sequence ID" value="TCO11066.1"/>
    <property type="molecule type" value="Genomic_DNA"/>
</dbReference>